<dbReference type="InterPro" id="IPR000792">
    <property type="entry name" value="Tscrpt_reg_LuxR_C"/>
</dbReference>
<evidence type="ECO:0000256" key="1">
    <source>
        <dbReference type="ARBA" id="ARBA00023015"/>
    </source>
</evidence>
<evidence type="ECO:0000313" key="6">
    <source>
        <dbReference type="Proteomes" id="UP001487305"/>
    </source>
</evidence>
<comment type="caution">
    <text evidence="5">The sequence shown here is derived from an EMBL/GenBank/DDBJ whole genome shotgun (WGS) entry which is preliminary data.</text>
</comment>
<sequence length="873" mass="95989">MTKSGKYIAMLPTKVRRPEPSDKAVVRERVVEKMSRALDYKIVTVISPAGFGKTTAVSAWSATLENTAVAWLHVDEVDSGADRFWSYFLGALEVADPLLCEKLDAMLALQGPVPAFLDELILGLAAYGKPCVMVLEDYHRLSGAGEIHEGISYVIRHLPENAHLVITSRATLPIPLSRIRVRGELLAVDEGDLAFTPQETGLAMLKHGVRLSKDDARRVFEALRGWPAGVAVIALLCTTGSSDEVEQALASARHDIRAYLVEEVFDGLSEKTQDFLEATAIVDSYNVDLACELTGLGRGEASAVIKELMGNGLFVGRTERDGHGEAWYRYHHLFADLLEDRIRQMDRARVEELSFRARDWLDAHGYLDSAVELSCRIKDYGHARSVILRQWEGCYTSDSHRMLTRWADLMPEEEVRSDPLVCAVLALPVMMAADYGKAREYIQIAEAGCERLKAGEKRDLLSGLCMVQRAYLATYQNHREESACFASAALERLPRSEAYLRGTMKQVLASRHCYDDPFASKRDLEAIIAEQRERGNASLLGALYCNLAVLDAQLGLDDKSKYMCEQAYALFAEKDRFYMPMYTFAYYAEMLCAYGRGDFEEALAFYERYEGANLGIIVSHYDTEALCLKAKALYRLGMPQAKQTFLGAWASNENAVYMTVPSLAMMRDWCSVFGLDEPPRCNQAGALDHACVFLAMREYVMGNMAACEEVCRMADALPERNRAAKVAAHGIAALFSFSTGHLHHAHAHIRAAALLAGGSGLVQLLYENASDLKGAADLALGDSDLSVAERAVLGEVARAADAISASQAPLSLTERELEVLKELSSGATVAQAAANLFISKDTAKSHLQNAYGKLGVHSKVQAISVLREAGILG</sequence>
<accession>A0ABV1JHG6</accession>
<keyword evidence="3" id="KW-0804">Transcription</keyword>
<dbReference type="InterPro" id="IPR059106">
    <property type="entry name" value="WHD_MalT"/>
</dbReference>
<protein>
    <submittedName>
        <fullName evidence="5">LuxR C-terminal-related transcriptional regulator</fullName>
    </submittedName>
</protein>
<keyword evidence="2" id="KW-0238">DNA-binding</keyword>
<proteinExistence type="predicted"/>
<dbReference type="CDD" id="cd06170">
    <property type="entry name" value="LuxR_C_like"/>
    <property type="match status" value="1"/>
</dbReference>
<reference evidence="5 6" key="1">
    <citation type="submission" date="2024-04" db="EMBL/GenBank/DDBJ databases">
        <title>Human intestinal bacterial collection.</title>
        <authorList>
            <person name="Pauvert C."/>
            <person name="Hitch T.C.A."/>
            <person name="Clavel T."/>
        </authorList>
    </citation>
    <scope>NUCLEOTIDE SEQUENCE [LARGE SCALE GENOMIC DNA]</scope>
    <source>
        <strain evidence="5 6">CLA-KB-H42</strain>
    </source>
</reference>
<evidence type="ECO:0000256" key="3">
    <source>
        <dbReference type="ARBA" id="ARBA00023163"/>
    </source>
</evidence>
<dbReference type="Pfam" id="PF00196">
    <property type="entry name" value="GerE"/>
    <property type="match status" value="1"/>
</dbReference>
<dbReference type="InterPro" id="IPR011990">
    <property type="entry name" value="TPR-like_helical_dom_sf"/>
</dbReference>
<dbReference type="PRINTS" id="PR00038">
    <property type="entry name" value="HTHLUXR"/>
</dbReference>
<dbReference type="InterPro" id="IPR027417">
    <property type="entry name" value="P-loop_NTPase"/>
</dbReference>
<gene>
    <name evidence="5" type="ORF">AAA083_14150</name>
</gene>
<dbReference type="RefSeq" id="WP_349227904.1">
    <property type="nucleotide sequence ID" value="NZ_JBBNOP010000016.1"/>
</dbReference>
<dbReference type="InterPro" id="IPR016032">
    <property type="entry name" value="Sig_transdc_resp-reg_C-effctor"/>
</dbReference>
<evidence type="ECO:0000313" key="5">
    <source>
        <dbReference type="EMBL" id="MEQ3364122.1"/>
    </source>
</evidence>
<dbReference type="Gene3D" id="1.10.10.10">
    <property type="entry name" value="Winged helix-like DNA-binding domain superfamily/Winged helix DNA-binding domain"/>
    <property type="match status" value="1"/>
</dbReference>
<dbReference type="SUPFAM" id="SSF46894">
    <property type="entry name" value="C-terminal effector domain of the bipartite response regulators"/>
    <property type="match status" value="1"/>
</dbReference>
<dbReference type="InterPro" id="IPR036388">
    <property type="entry name" value="WH-like_DNA-bd_sf"/>
</dbReference>
<dbReference type="Proteomes" id="UP001487305">
    <property type="component" value="Unassembled WGS sequence"/>
</dbReference>
<dbReference type="SUPFAM" id="SSF52540">
    <property type="entry name" value="P-loop containing nucleoside triphosphate hydrolases"/>
    <property type="match status" value="1"/>
</dbReference>
<dbReference type="PROSITE" id="PS50043">
    <property type="entry name" value="HTH_LUXR_2"/>
    <property type="match status" value="1"/>
</dbReference>
<dbReference type="SMART" id="SM00421">
    <property type="entry name" value="HTH_LUXR"/>
    <property type="match status" value="1"/>
</dbReference>
<feature type="domain" description="HTH luxR-type" evidence="4">
    <location>
        <begin position="805"/>
        <end position="870"/>
    </location>
</feature>
<evidence type="ECO:0000256" key="2">
    <source>
        <dbReference type="ARBA" id="ARBA00023125"/>
    </source>
</evidence>
<name>A0ABV1JHG6_9ACTN</name>
<dbReference type="PANTHER" id="PTHR44688:SF16">
    <property type="entry name" value="DNA-BINDING TRANSCRIPTIONAL ACTIVATOR DEVR_DOSR"/>
    <property type="match status" value="1"/>
</dbReference>
<keyword evidence="1" id="KW-0805">Transcription regulation</keyword>
<dbReference type="Gene3D" id="1.25.40.10">
    <property type="entry name" value="Tetratricopeptide repeat domain"/>
    <property type="match status" value="1"/>
</dbReference>
<dbReference type="PANTHER" id="PTHR44688">
    <property type="entry name" value="DNA-BINDING TRANSCRIPTIONAL ACTIVATOR DEVR_DOSR"/>
    <property type="match status" value="1"/>
</dbReference>
<organism evidence="5 6">
    <name type="scientific">Raoultibacter massiliensis</name>
    <dbReference type="NCBI Taxonomy" id="1852371"/>
    <lineage>
        <taxon>Bacteria</taxon>
        <taxon>Bacillati</taxon>
        <taxon>Actinomycetota</taxon>
        <taxon>Coriobacteriia</taxon>
        <taxon>Eggerthellales</taxon>
        <taxon>Eggerthellaceae</taxon>
        <taxon>Raoultibacter</taxon>
    </lineage>
</organism>
<dbReference type="EMBL" id="JBBNOP010000016">
    <property type="protein sequence ID" value="MEQ3364122.1"/>
    <property type="molecule type" value="Genomic_DNA"/>
</dbReference>
<evidence type="ECO:0000259" key="4">
    <source>
        <dbReference type="PROSITE" id="PS50043"/>
    </source>
</evidence>
<dbReference type="Pfam" id="PF25873">
    <property type="entry name" value="WHD_MalT"/>
    <property type="match status" value="1"/>
</dbReference>
<dbReference type="Gene3D" id="3.40.50.300">
    <property type="entry name" value="P-loop containing nucleotide triphosphate hydrolases"/>
    <property type="match status" value="1"/>
</dbReference>
<keyword evidence="6" id="KW-1185">Reference proteome</keyword>